<gene>
    <name evidence="3" type="ORF">NP493_4g08017</name>
</gene>
<protein>
    <recommendedName>
        <fullName evidence="2">Nitrate/nitrite sensing protein domain-containing protein</fullName>
    </recommendedName>
</protein>
<accession>A0AAD9ULN7</accession>
<feature type="domain" description="Nitrate/nitrite sensing protein" evidence="2">
    <location>
        <begin position="13"/>
        <end position="131"/>
    </location>
</feature>
<organism evidence="3 4">
    <name type="scientific">Ridgeia piscesae</name>
    <name type="common">Tubeworm</name>
    <dbReference type="NCBI Taxonomy" id="27915"/>
    <lineage>
        <taxon>Eukaryota</taxon>
        <taxon>Metazoa</taxon>
        <taxon>Spiralia</taxon>
        <taxon>Lophotrochozoa</taxon>
        <taxon>Annelida</taxon>
        <taxon>Polychaeta</taxon>
        <taxon>Sedentaria</taxon>
        <taxon>Canalipalpata</taxon>
        <taxon>Sabellida</taxon>
        <taxon>Siboglinidae</taxon>
        <taxon>Ridgeia</taxon>
    </lineage>
</organism>
<evidence type="ECO:0000259" key="2">
    <source>
        <dbReference type="Pfam" id="PF08376"/>
    </source>
</evidence>
<evidence type="ECO:0000313" key="4">
    <source>
        <dbReference type="Proteomes" id="UP001209878"/>
    </source>
</evidence>
<dbReference type="InterPro" id="IPR013587">
    <property type="entry name" value="Nitrate/nitrite_sensing"/>
</dbReference>
<dbReference type="Proteomes" id="UP001209878">
    <property type="component" value="Unassembled WGS sequence"/>
</dbReference>
<reference evidence="3" key="1">
    <citation type="journal article" date="2023" name="Mol. Biol. Evol.">
        <title>Third-Generation Sequencing Reveals the Adaptive Role of the Epigenome in Three Deep-Sea Polychaetes.</title>
        <authorList>
            <person name="Perez M."/>
            <person name="Aroh O."/>
            <person name="Sun Y."/>
            <person name="Lan Y."/>
            <person name="Juniper S.K."/>
            <person name="Young C.R."/>
            <person name="Angers B."/>
            <person name="Qian P.Y."/>
        </authorList>
    </citation>
    <scope>NUCLEOTIDE SEQUENCE</scope>
    <source>
        <strain evidence="3">R07B-5</strain>
    </source>
</reference>
<comment type="caution">
    <text evidence="3">The sequence shown here is derived from an EMBL/GenBank/DDBJ whole genome shotgun (WGS) entry which is preliminary data.</text>
</comment>
<dbReference type="Pfam" id="PF08376">
    <property type="entry name" value="NIT"/>
    <property type="match status" value="1"/>
</dbReference>
<keyword evidence="1" id="KW-0472">Membrane</keyword>
<keyword evidence="1" id="KW-1133">Transmembrane helix</keyword>
<keyword evidence="4" id="KW-1185">Reference proteome</keyword>
<dbReference type="EMBL" id="JAODUO010000004">
    <property type="protein sequence ID" value="KAK2193961.1"/>
    <property type="molecule type" value="Genomic_DNA"/>
</dbReference>
<proteinExistence type="predicted"/>
<dbReference type="AlphaFoldDB" id="A0AAD9ULN7"/>
<evidence type="ECO:0000313" key="3">
    <source>
        <dbReference type="EMBL" id="KAK2193961.1"/>
    </source>
</evidence>
<name>A0AAD9ULN7_RIDPI</name>
<evidence type="ECO:0000256" key="1">
    <source>
        <dbReference type="SAM" id="Phobius"/>
    </source>
</evidence>
<sequence>MSHVCPGLTLLYMTARTLDSQTAVLQELSVARQLTDQSLADIPVWPGSPAEGEMFRSDYLFAAVLDNARSRVKTGEYFWKELDFYTNIIDTLFGWLVREVGPDDDRLWRWLVAYSYLMASINYLGAEQALCGVFHSLVCFSHRETFRYANYSFSGEAAFRLYRQTYPELREEGWRLDTHRHFFPQLSACRDEIVADMDYVRISVDPSSCDFSRKNETQVHETALLSVDEHQRLTAMLAATMKEDADSAVRQFLVSVALVAVAVIFFVAAHVCRCLLVRTKRSRSRRRWKATDVLMDDEKIVQLTTTPTVASDTDGTTSHNHDTARHNHNTARHNHDTLQHNHDMLPTYQGTVTPYKGTVTPYKGTVTPYKGTVTPYQGTLPQYHGTSADTLSHNHGTLQSNHGTLPHNHGTLSHNQGTLPHNHGTQPYNQETLPLYQRTLPKVNNQFPEMVVKVATV</sequence>
<keyword evidence="1" id="KW-0812">Transmembrane</keyword>
<feature type="transmembrane region" description="Helical" evidence="1">
    <location>
        <begin position="252"/>
        <end position="276"/>
    </location>
</feature>